<dbReference type="InterPro" id="IPR001314">
    <property type="entry name" value="Peptidase_S1A"/>
</dbReference>
<dbReference type="CDD" id="cd00190">
    <property type="entry name" value="Tryp_SPc"/>
    <property type="match status" value="1"/>
</dbReference>
<keyword evidence="3" id="KW-0732">Signal</keyword>
<dbReference type="InterPro" id="IPR018114">
    <property type="entry name" value="TRYPSIN_HIS"/>
</dbReference>
<dbReference type="PROSITE" id="PS00134">
    <property type="entry name" value="TRYPSIN_HIS"/>
    <property type="match status" value="1"/>
</dbReference>
<dbReference type="RefSeq" id="XP_015276235.1">
    <property type="nucleotide sequence ID" value="XM_015420749.1"/>
</dbReference>
<dbReference type="PROSITE" id="PS50240">
    <property type="entry name" value="TRYPSIN_DOM"/>
    <property type="match status" value="1"/>
</dbReference>
<dbReference type="SUPFAM" id="SSF50494">
    <property type="entry name" value="Trypsin-like serine proteases"/>
    <property type="match status" value="1"/>
</dbReference>
<dbReference type="InterPro" id="IPR043504">
    <property type="entry name" value="Peptidase_S1_PA_chymotrypsin"/>
</dbReference>
<name>A0ABM1KR98_GEKJA</name>
<reference evidence="6" key="1">
    <citation type="submission" date="2025-08" db="UniProtKB">
        <authorList>
            <consortium name="RefSeq"/>
        </authorList>
    </citation>
    <scope>IDENTIFICATION</scope>
</reference>
<accession>A0ABM1KR98</accession>
<dbReference type="PANTHER" id="PTHR24271">
    <property type="entry name" value="KALLIKREIN-RELATED"/>
    <property type="match status" value="1"/>
</dbReference>
<dbReference type="InterPro" id="IPR009003">
    <property type="entry name" value="Peptidase_S1_PA"/>
</dbReference>
<keyword evidence="2" id="KW-1015">Disulfide bond</keyword>
<dbReference type="PRINTS" id="PR00722">
    <property type="entry name" value="CHYMOTRYPSIN"/>
</dbReference>
<dbReference type="GeneID" id="107118420"/>
<organism evidence="5 6">
    <name type="scientific">Gekko japonicus</name>
    <name type="common">Schlegel's Japanese gecko</name>
    <dbReference type="NCBI Taxonomy" id="146911"/>
    <lineage>
        <taxon>Eukaryota</taxon>
        <taxon>Metazoa</taxon>
        <taxon>Chordata</taxon>
        <taxon>Craniata</taxon>
        <taxon>Vertebrata</taxon>
        <taxon>Euteleostomi</taxon>
        <taxon>Lepidosauria</taxon>
        <taxon>Squamata</taxon>
        <taxon>Bifurcata</taxon>
        <taxon>Gekkota</taxon>
        <taxon>Gekkonidae</taxon>
        <taxon>Gekkoninae</taxon>
        <taxon>Gekko</taxon>
    </lineage>
</organism>
<dbReference type="InterPro" id="IPR001254">
    <property type="entry name" value="Trypsin_dom"/>
</dbReference>
<feature type="domain" description="Peptidase S1" evidence="4">
    <location>
        <begin position="26"/>
        <end position="249"/>
    </location>
</feature>
<gene>
    <name evidence="6" type="primary">LOC107118420</name>
</gene>
<keyword evidence="5" id="KW-1185">Reference proteome</keyword>
<dbReference type="SMART" id="SM00020">
    <property type="entry name" value="Tryp_SPc"/>
    <property type="match status" value="1"/>
</dbReference>
<proteinExistence type="inferred from homology"/>
<sequence length="251" mass="27504">MTLTEEVAVLVLLLISAAAAQIGPRIVGGQTCGEHSQPWHVALYDMNRFYCSGTLLNRQWVLTAAHCKMPGPTYIRLGVSNMTISSRGEQQRRGTAFVVHPKYSPTSKDNDIMMIKLSSLVDINDRVQPLSVANRCVSPGTQCLVTGWGTVTSPKVTIPEALQCAYLRVIPQRECESIYPDAITSNMLCAGEREGNVDSCQGDSGAPLICDEKIQGIVSWGPEVCGQPGKPGIYTKVCNYVDWIQRTIRRM</sequence>
<dbReference type="Proteomes" id="UP000694871">
    <property type="component" value="Unplaced"/>
</dbReference>
<evidence type="ECO:0000256" key="2">
    <source>
        <dbReference type="ARBA" id="ARBA00023157"/>
    </source>
</evidence>
<feature type="signal peptide" evidence="3">
    <location>
        <begin position="1"/>
        <end position="20"/>
    </location>
</feature>
<evidence type="ECO:0000313" key="5">
    <source>
        <dbReference type="Proteomes" id="UP000694871"/>
    </source>
</evidence>
<evidence type="ECO:0000313" key="6">
    <source>
        <dbReference type="RefSeq" id="XP_015276235.1"/>
    </source>
</evidence>
<evidence type="ECO:0000256" key="3">
    <source>
        <dbReference type="SAM" id="SignalP"/>
    </source>
</evidence>
<protein>
    <submittedName>
        <fullName evidence="6">Cationic trypsin-like</fullName>
    </submittedName>
</protein>
<evidence type="ECO:0000259" key="4">
    <source>
        <dbReference type="PROSITE" id="PS50240"/>
    </source>
</evidence>
<evidence type="ECO:0000256" key="1">
    <source>
        <dbReference type="ARBA" id="ARBA00009228"/>
    </source>
</evidence>
<dbReference type="Gene3D" id="2.40.10.10">
    <property type="entry name" value="Trypsin-like serine proteases"/>
    <property type="match status" value="2"/>
</dbReference>
<feature type="chain" id="PRO_5046531553" evidence="3">
    <location>
        <begin position="21"/>
        <end position="251"/>
    </location>
</feature>
<dbReference type="Pfam" id="PF00089">
    <property type="entry name" value="Trypsin"/>
    <property type="match status" value="1"/>
</dbReference>
<dbReference type="PANTHER" id="PTHR24271:SF48">
    <property type="entry name" value="KALLIKREIN-14"/>
    <property type="match status" value="1"/>
</dbReference>
<comment type="similarity">
    <text evidence="1">Belongs to the peptidase S1 family. Snake venom subfamily.</text>
</comment>